<dbReference type="AlphaFoldDB" id="A0A165VSP3"/>
<dbReference type="RefSeq" id="WP_068009156.1">
    <property type="nucleotide sequence ID" value="NZ_FOFM01000012.1"/>
</dbReference>
<evidence type="ECO:0000256" key="10">
    <source>
        <dbReference type="ARBA" id="ARBA00030071"/>
    </source>
</evidence>
<accession>A0A165VSP3</accession>
<evidence type="ECO:0000256" key="7">
    <source>
        <dbReference type="ARBA" id="ARBA00022989"/>
    </source>
</evidence>
<comment type="subunit">
    <text evidence="3">Heterooctamer of two A chains, two B chains, two C chains and two D chains.</text>
</comment>
<evidence type="ECO:0000256" key="2">
    <source>
        <dbReference type="ARBA" id="ARBA00008079"/>
    </source>
</evidence>
<name>A0A165VSP3_9HYPH</name>
<proteinExistence type="inferred from homology"/>
<evidence type="ECO:0000256" key="5">
    <source>
        <dbReference type="ARBA" id="ARBA00022475"/>
    </source>
</evidence>
<dbReference type="PANTHER" id="PTHR36835:SF1">
    <property type="entry name" value="CYTOCHROME BO(3) UBIQUINOL OXIDASE SUBUNIT 4"/>
    <property type="match status" value="1"/>
</dbReference>
<evidence type="ECO:0000313" key="16">
    <source>
        <dbReference type="Proteomes" id="UP000076577"/>
    </source>
</evidence>
<keyword evidence="7 14" id="KW-1133">Transmembrane helix</keyword>
<dbReference type="OrthoDB" id="7278008at2"/>
<evidence type="ECO:0000256" key="6">
    <source>
        <dbReference type="ARBA" id="ARBA00022692"/>
    </source>
</evidence>
<feature type="transmembrane region" description="Helical" evidence="14">
    <location>
        <begin position="38"/>
        <end position="59"/>
    </location>
</feature>
<dbReference type="PANTHER" id="PTHR36835">
    <property type="entry name" value="CYTOCHROME BO(3) UBIQUINOL OXIDASE SUBUNIT 4"/>
    <property type="match status" value="1"/>
</dbReference>
<dbReference type="GO" id="GO:0019646">
    <property type="term" value="P:aerobic electron transport chain"/>
    <property type="evidence" value="ECO:0007669"/>
    <property type="project" value="TreeGrafter"/>
</dbReference>
<comment type="caution">
    <text evidence="15">The sequence shown here is derived from an EMBL/GenBank/DDBJ whole genome shotgun (WGS) entry which is preliminary data.</text>
</comment>
<organism evidence="15 16">
    <name type="scientific">Pseudovibrio axinellae</name>
    <dbReference type="NCBI Taxonomy" id="989403"/>
    <lineage>
        <taxon>Bacteria</taxon>
        <taxon>Pseudomonadati</taxon>
        <taxon>Pseudomonadota</taxon>
        <taxon>Alphaproteobacteria</taxon>
        <taxon>Hyphomicrobiales</taxon>
        <taxon>Stappiaceae</taxon>
        <taxon>Pseudovibrio</taxon>
    </lineage>
</organism>
<evidence type="ECO:0000256" key="4">
    <source>
        <dbReference type="ARBA" id="ARBA00014689"/>
    </source>
</evidence>
<keyword evidence="6 14" id="KW-0812">Transmembrane</keyword>
<dbReference type="InterPro" id="IPR050968">
    <property type="entry name" value="Cytochrome_c_oxidase_bac_sub4"/>
</dbReference>
<evidence type="ECO:0000256" key="9">
    <source>
        <dbReference type="ARBA" id="ARBA00025694"/>
    </source>
</evidence>
<dbReference type="Proteomes" id="UP000076577">
    <property type="component" value="Unassembled WGS sequence"/>
</dbReference>
<evidence type="ECO:0000256" key="3">
    <source>
        <dbReference type="ARBA" id="ARBA00011700"/>
    </source>
</evidence>
<dbReference type="Pfam" id="PF03626">
    <property type="entry name" value="COX4_pro"/>
    <property type="match status" value="1"/>
</dbReference>
<dbReference type="GO" id="GO:0009486">
    <property type="term" value="F:cytochrome bo3 ubiquinol oxidase activity"/>
    <property type="evidence" value="ECO:0007669"/>
    <property type="project" value="TreeGrafter"/>
</dbReference>
<dbReference type="PATRIC" id="fig|989403.3.peg.3937"/>
<evidence type="ECO:0000256" key="8">
    <source>
        <dbReference type="ARBA" id="ARBA00023136"/>
    </source>
</evidence>
<dbReference type="GO" id="GO:0009319">
    <property type="term" value="C:cytochrome o ubiquinol oxidase complex"/>
    <property type="evidence" value="ECO:0007669"/>
    <property type="project" value="TreeGrafter"/>
</dbReference>
<dbReference type="STRING" id="989403.SAMN05421798_11238"/>
<reference evidence="15 16" key="1">
    <citation type="journal article" date="2016" name="Front. Microbiol.">
        <title>Comparative Genomic Analysis Reveals a Diverse Repertoire of Genes Involved in Prokaryote-Eukaryote Interactions within the Pseudovibrio Genus.</title>
        <authorList>
            <person name="Romano S."/>
            <person name="Fernandez-Guerra A."/>
            <person name="Reen F.J."/>
            <person name="Glockner F.O."/>
            <person name="Crowley S.P."/>
            <person name="O'Sullivan O."/>
            <person name="Cotter P.D."/>
            <person name="Adams C."/>
            <person name="Dobson A.D."/>
            <person name="O'Gara F."/>
        </authorList>
    </citation>
    <scope>NUCLEOTIDE SEQUENCE [LARGE SCALE GENOMIC DNA]</scope>
    <source>
        <strain evidence="15 16">Ad2</strain>
    </source>
</reference>
<dbReference type="InterPro" id="IPR005171">
    <property type="entry name" value="Cyt_c_oxidase_su4_prok"/>
</dbReference>
<evidence type="ECO:0000256" key="1">
    <source>
        <dbReference type="ARBA" id="ARBA00004651"/>
    </source>
</evidence>
<keyword evidence="16" id="KW-1185">Reference proteome</keyword>
<gene>
    <name evidence="15" type="primary">cyoD</name>
    <name evidence="15" type="ORF">PsAD2_03641</name>
</gene>
<sequence length="100" mass="11065">MQPHSSNTRKLVTGFVLALALTLIAFAAVWTLAFPVELTFGIIAISALFQVAVHLHYFLGIDSKTPVENILAMAFAGVLIFLMVGGSLWIMFDLYERMMM</sequence>
<comment type="function">
    <text evidence="9">Cytochrome bo(3) ubiquinol terminal oxidase is the component of the aerobic respiratory chain of E.coli that predominates when cells are grown at high aeration. Has proton pump activity across the membrane in addition to electron transfer, pumping 2 protons/electron.</text>
</comment>
<evidence type="ECO:0000256" key="12">
    <source>
        <dbReference type="ARBA" id="ARBA00031887"/>
    </source>
</evidence>
<feature type="transmembrane region" description="Helical" evidence="14">
    <location>
        <begin position="71"/>
        <end position="92"/>
    </location>
</feature>
<evidence type="ECO:0000256" key="13">
    <source>
        <dbReference type="ARBA" id="ARBA00032185"/>
    </source>
</evidence>
<protein>
    <recommendedName>
        <fullName evidence="4">Cytochrome bo(3) ubiquinol oxidase subunit 4</fullName>
    </recommendedName>
    <alternativeName>
        <fullName evidence="13">Cytochrome o ubiquinol oxidase subunit 4</fullName>
    </alternativeName>
    <alternativeName>
        <fullName evidence="10">Oxidase bo(3) subunit 4</fullName>
    </alternativeName>
    <alternativeName>
        <fullName evidence="11">Ubiquinol oxidase polypeptide IV</fullName>
    </alternativeName>
    <alternativeName>
        <fullName evidence="12">Ubiquinol oxidase subunit 4</fullName>
    </alternativeName>
</protein>
<keyword evidence="5" id="KW-1003">Cell membrane</keyword>
<comment type="subcellular location">
    <subcellularLocation>
        <location evidence="1">Cell membrane</location>
        <topology evidence="1">Multi-pass membrane protein</topology>
    </subcellularLocation>
</comment>
<dbReference type="GO" id="GO:0015078">
    <property type="term" value="F:proton transmembrane transporter activity"/>
    <property type="evidence" value="ECO:0007669"/>
    <property type="project" value="TreeGrafter"/>
</dbReference>
<comment type="similarity">
    <text evidence="2">Belongs to the cytochrome c oxidase bacterial subunit 4 family.</text>
</comment>
<evidence type="ECO:0000313" key="15">
    <source>
        <dbReference type="EMBL" id="KZL15385.1"/>
    </source>
</evidence>
<dbReference type="EMBL" id="LMCB01000074">
    <property type="protein sequence ID" value="KZL15385.1"/>
    <property type="molecule type" value="Genomic_DNA"/>
</dbReference>
<dbReference type="GO" id="GO:0015990">
    <property type="term" value="P:electron transport coupled proton transport"/>
    <property type="evidence" value="ECO:0007669"/>
    <property type="project" value="TreeGrafter"/>
</dbReference>
<evidence type="ECO:0000256" key="11">
    <source>
        <dbReference type="ARBA" id="ARBA00030211"/>
    </source>
</evidence>
<feature type="transmembrane region" description="Helical" evidence="14">
    <location>
        <begin position="12"/>
        <end position="32"/>
    </location>
</feature>
<evidence type="ECO:0000256" key="14">
    <source>
        <dbReference type="SAM" id="Phobius"/>
    </source>
</evidence>
<dbReference type="GO" id="GO:0005886">
    <property type="term" value="C:plasma membrane"/>
    <property type="evidence" value="ECO:0007669"/>
    <property type="project" value="UniProtKB-SubCell"/>
</dbReference>
<keyword evidence="8 14" id="KW-0472">Membrane</keyword>